<comment type="caution">
    <text evidence="2">The sequence shown here is derived from an EMBL/GenBank/DDBJ whole genome shotgun (WGS) entry which is preliminary data.</text>
</comment>
<protein>
    <submittedName>
        <fullName evidence="2">Uncharacterized protein</fullName>
    </submittedName>
</protein>
<organism evidence="2 3">
    <name type="scientific">Portunus trituberculatus</name>
    <name type="common">Swimming crab</name>
    <name type="synonym">Neptunus trituberculatus</name>
    <dbReference type="NCBI Taxonomy" id="210409"/>
    <lineage>
        <taxon>Eukaryota</taxon>
        <taxon>Metazoa</taxon>
        <taxon>Ecdysozoa</taxon>
        <taxon>Arthropoda</taxon>
        <taxon>Crustacea</taxon>
        <taxon>Multicrustacea</taxon>
        <taxon>Malacostraca</taxon>
        <taxon>Eumalacostraca</taxon>
        <taxon>Eucarida</taxon>
        <taxon>Decapoda</taxon>
        <taxon>Pleocyemata</taxon>
        <taxon>Brachyura</taxon>
        <taxon>Eubrachyura</taxon>
        <taxon>Portunoidea</taxon>
        <taxon>Portunidae</taxon>
        <taxon>Portuninae</taxon>
        <taxon>Portunus</taxon>
    </lineage>
</organism>
<feature type="region of interest" description="Disordered" evidence="1">
    <location>
        <begin position="1"/>
        <end position="21"/>
    </location>
</feature>
<proteinExistence type="predicted"/>
<dbReference type="EMBL" id="VSRR010141627">
    <property type="protein sequence ID" value="MPD04559.1"/>
    <property type="molecule type" value="Genomic_DNA"/>
</dbReference>
<evidence type="ECO:0000313" key="2">
    <source>
        <dbReference type="EMBL" id="MPD04559.1"/>
    </source>
</evidence>
<keyword evidence="3" id="KW-1185">Reference proteome</keyword>
<sequence>MKQKTEHFTNTTKADNTPPLLSRIVSAEEGVRCPPELLGDASATPPAGSAAGNDYAVYLTI</sequence>
<name>A0A5B7KHH5_PORTR</name>
<gene>
    <name evidence="2" type="ORF">E2C01_100253</name>
</gene>
<evidence type="ECO:0000313" key="3">
    <source>
        <dbReference type="Proteomes" id="UP000324222"/>
    </source>
</evidence>
<reference evidence="2 3" key="1">
    <citation type="submission" date="2019-05" db="EMBL/GenBank/DDBJ databases">
        <title>Another draft genome of Portunus trituberculatus and its Hox gene families provides insights of decapod evolution.</title>
        <authorList>
            <person name="Jeong J.-H."/>
            <person name="Song I."/>
            <person name="Kim S."/>
            <person name="Choi T."/>
            <person name="Kim D."/>
            <person name="Ryu S."/>
            <person name="Kim W."/>
        </authorList>
    </citation>
    <scope>NUCLEOTIDE SEQUENCE [LARGE SCALE GENOMIC DNA]</scope>
    <source>
        <tissue evidence="2">Muscle</tissue>
    </source>
</reference>
<accession>A0A5B7KHH5</accession>
<evidence type="ECO:0000256" key="1">
    <source>
        <dbReference type="SAM" id="MobiDB-lite"/>
    </source>
</evidence>
<dbReference type="Proteomes" id="UP000324222">
    <property type="component" value="Unassembled WGS sequence"/>
</dbReference>
<dbReference type="AlphaFoldDB" id="A0A5B7KHH5"/>